<dbReference type="PANTHER" id="PTHR23335:SF0">
    <property type="entry name" value="CALMODULIN-BINDING TRANSCRIPTION ACTIVATOR 2-LIKE ISOFORM X1"/>
    <property type="match status" value="1"/>
</dbReference>
<dbReference type="PROSITE" id="PS51437">
    <property type="entry name" value="CG_1"/>
    <property type="match status" value="2"/>
</dbReference>
<dbReference type="InParanoid" id="D8RHA2"/>
<dbReference type="Proteomes" id="UP000001514">
    <property type="component" value="Unassembled WGS sequence"/>
</dbReference>
<dbReference type="KEGG" id="smo:SELMODRAFT_441201"/>
<protein>
    <recommendedName>
        <fullName evidence="4">CG-1 domain-containing protein</fullName>
    </recommendedName>
</protein>
<feature type="domain" description="CG-1" evidence="4">
    <location>
        <begin position="557"/>
        <end position="704"/>
    </location>
</feature>
<dbReference type="InterPro" id="IPR005559">
    <property type="entry name" value="CG-1_dom"/>
</dbReference>
<dbReference type="GO" id="GO:0006357">
    <property type="term" value="P:regulation of transcription by RNA polymerase II"/>
    <property type="evidence" value="ECO:0000318"/>
    <property type="project" value="GO_Central"/>
</dbReference>
<dbReference type="eggNOG" id="KOG0520">
    <property type="taxonomic scope" value="Eukaryota"/>
</dbReference>
<sequence length="932" mass="104686">MATVRGVPQQDFDMGQIVQEACARWLKPPEVCDILRNYQRYGFDLNPVPPSRPASGSLHLFDRKALKYFQKDGHNWRKKKDGKAVREAHEQKSGSIDVLHCYCARGEEDPNFQRSYWMLEGAYEHIVLVQYLQVHQGRKSAYRAPEYLKPHAESPSILSSEHGDSSDDVEQLSSKYSILPETQGSFFQSDIDLNDLLDRPDMFLGQKALTPAVSLDMSGWKEVLRSYLENPTNGPVKPEDETLEQRTTRDAFLEQASPMKFEDGMFKLSPRASLSPKAIMEVLSPRGLGRQPQTHFEAQLRAATAENVMKTAQSLSPTKRVSSPPPAQNVLVDMGRASQQVLNGRFSSPGPLDVVSDTCYIDILQNKPLVCVNGQYLRSRVEGSLNSGLTGHMPWVQKTKQVKACSDGSNYPKFARYFAIIRATVPPSRPTKIGSNNIDAVSSSIWAAMDDYKDREETSNLPMPMELEMSAQFPRLSITDFKKPLALIKIASNAGSDLAQSGPLSERWRMEWYAYALGIRINKPNKWVVEYLMVEYQFHIGPKMATVRGMPQQDFDMRQIIQEACVRWLKPPEVCKILRNYQSYGFDLSHVPPSKPASECSFLLASIVTWTDLPKLLGGSLLLFDRKAVKYFRKDGHNWRKKKGGKAVREAHKRLKFGSIDVLHCYYTHGEEDPNFQRSYWILEGAYKHIVLVHYLQVQQDLESAYKALEHPEAFSHAMDSPLLSSVGTQQGPSYQQGSLFQPGQDGGILEDCIDLNDLLDSPDKFLGKKALTPAVSLDMSGWNELLRSYRENPTTGPVKQEDETSEQCTTNALLGQVLPMKFEDGMFKESPGASLSPKAIMEVLSPRGLGRQPQTHVEAQLRAAATNNAMKSLSPRWQEIISSPRPAQNVHEDMGCASQQEFDTGSALVKKSKLVEQDLRELAGQNEATGR</sequence>
<dbReference type="GO" id="GO:0003712">
    <property type="term" value="F:transcription coregulator activity"/>
    <property type="evidence" value="ECO:0000318"/>
    <property type="project" value="GO_Central"/>
</dbReference>
<dbReference type="SMART" id="SM01076">
    <property type="entry name" value="CG-1"/>
    <property type="match status" value="2"/>
</dbReference>
<keyword evidence="3" id="KW-0539">Nucleus</keyword>
<name>D8RHA2_SELML</name>
<dbReference type="Pfam" id="PF03859">
    <property type="entry name" value="CG-1"/>
    <property type="match status" value="3"/>
</dbReference>
<dbReference type="AlphaFoldDB" id="D8RHA2"/>
<comment type="subcellular location">
    <subcellularLocation>
        <location evidence="1">Nucleus</location>
    </subcellularLocation>
</comment>
<evidence type="ECO:0000313" key="5">
    <source>
        <dbReference type="EMBL" id="EFJ28494.1"/>
    </source>
</evidence>
<organism evidence="6">
    <name type="scientific">Selaginella moellendorffii</name>
    <name type="common">Spikemoss</name>
    <dbReference type="NCBI Taxonomy" id="88036"/>
    <lineage>
        <taxon>Eukaryota</taxon>
        <taxon>Viridiplantae</taxon>
        <taxon>Streptophyta</taxon>
        <taxon>Embryophyta</taxon>
        <taxon>Tracheophyta</taxon>
        <taxon>Lycopodiopsida</taxon>
        <taxon>Selaginellales</taxon>
        <taxon>Selaginellaceae</taxon>
        <taxon>Selaginella</taxon>
    </lineage>
</organism>
<dbReference type="HOGENOM" id="CLU_317716_0_0_1"/>
<keyword evidence="6" id="KW-1185">Reference proteome</keyword>
<reference evidence="5 6" key="1">
    <citation type="journal article" date="2011" name="Science">
        <title>The Selaginella genome identifies genetic changes associated with the evolution of vascular plants.</title>
        <authorList>
            <person name="Banks J.A."/>
            <person name="Nishiyama T."/>
            <person name="Hasebe M."/>
            <person name="Bowman J.L."/>
            <person name="Gribskov M."/>
            <person name="dePamphilis C."/>
            <person name="Albert V.A."/>
            <person name="Aono N."/>
            <person name="Aoyama T."/>
            <person name="Ambrose B.A."/>
            <person name="Ashton N.W."/>
            <person name="Axtell M.J."/>
            <person name="Barker E."/>
            <person name="Barker M.S."/>
            <person name="Bennetzen J.L."/>
            <person name="Bonawitz N.D."/>
            <person name="Chapple C."/>
            <person name="Cheng C."/>
            <person name="Correa L.G."/>
            <person name="Dacre M."/>
            <person name="DeBarry J."/>
            <person name="Dreyer I."/>
            <person name="Elias M."/>
            <person name="Engstrom E.M."/>
            <person name="Estelle M."/>
            <person name="Feng L."/>
            <person name="Finet C."/>
            <person name="Floyd S.K."/>
            <person name="Frommer W.B."/>
            <person name="Fujita T."/>
            <person name="Gramzow L."/>
            <person name="Gutensohn M."/>
            <person name="Harholt J."/>
            <person name="Hattori M."/>
            <person name="Heyl A."/>
            <person name="Hirai T."/>
            <person name="Hiwatashi Y."/>
            <person name="Ishikawa M."/>
            <person name="Iwata M."/>
            <person name="Karol K.G."/>
            <person name="Koehler B."/>
            <person name="Kolukisaoglu U."/>
            <person name="Kubo M."/>
            <person name="Kurata T."/>
            <person name="Lalonde S."/>
            <person name="Li K."/>
            <person name="Li Y."/>
            <person name="Litt A."/>
            <person name="Lyons E."/>
            <person name="Manning G."/>
            <person name="Maruyama T."/>
            <person name="Michael T.P."/>
            <person name="Mikami K."/>
            <person name="Miyazaki S."/>
            <person name="Morinaga S."/>
            <person name="Murata T."/>
            <person name="Mueller-Roeber B."/>
            <person name="Nelson D.R."/>
            <person name="Obara M."/>
            <person name="Oguri Y."/>
            <person name="Olmstead R.G."/>
            <person name="Onodera N."/>
            <person name="Petersen B.L."/>
            <person name="Pils B."/>
            <person name="Prigge M."/>
            <person name="Rensing S.A."/>
            <person name="Riano-Pachon D.M."/>
            <person name="Roberts A.W."/>
            <person name="Sato Y."/>
            <person name="Scheller H.V."/>
            <person name="Schulz B."/>
            <person name="Schulz C."/>
            <person name="Shakirov E.V."/>
            <person name="Shibagaki N."/>
            <person name="Shinohara N."/>
            <person name="Shippen D.E."/>
            <person name="Soerensen I."/>
            <person name="Sotooka R."/>
            <person name="Sugimoto N."/>
            <person name="Sugita M."/>
            <person name="Sumikawa N."/>
            <person name="Tanurdzic M."/>
            <person name="Theissen G."/>
            <person name="Ulvskov P."/>
            <person name="Wakazuki S."/>
            <person name="Weng J.K."/>
            <person name="Willats W.W."/>
            <person name="Wipf D."/>
            <person name="Wolf P.G."/>
            <person name="Yang L."/>
            <person name="Zimmer A.D."/>
            <person name="Zhu Q."/>
            <person name="Mitros T."/>
            <person name="Hellsten U."/>
            <person name="Loque D."/>
            <person name="Otillar R."/>
            <person name="Salamov A."/>
            <person name="Schmutz J."/>
            <person name="Shapiro H."/>
            <person name="Lindquist E."/>
            <person name="Lucas S."/>
            <person name="Rokhsar D."/>
            <person name="Grigoriev I.V."/>
        </authorList>
    </citation>
    <scope>NUCLEOTIDE SEQUENCE [LARGE SCALE GENOMIC DNA]</scope>
</reference>
<dbReference type="GO" id="GO:0003690">
    <property type="term" value="F:double-stranded DNA binding"/>
    <property type="evidence" value="ECO:0000318"/>
    <property type="project" value="GO_Central"/>
</dbReference>
<evidence type="ECO:0000313" key="6">
    <source>
        <dbReference type="Proteomes" id="UP000001514"/>
    </source>
</evidence>
<dbReference type="Gramene" id="EFJ28494">
    <property type="protein sequence ID" value="EFJ28494"/>
    <property type="gene ID" value="SELMODRAFT_441201"/>
</dbReference>
<proteinExistence type="predicted"/>
<evidence type="ECO:0000259" key="4">
    <source>
        <dbReference type="PROSITE" id="PS51437"/>
    </source>
</evidence>
<evidence type="ECO:0000256" key="3">
    <source>
        <dbReference type="ARBA" id="ARBA00023242"/>
    </source>
</evidence>
<dbReference type="PANTHER" id="PTHR23335">
    <property type="entry name" value="CALMODULIN-BINDING TRANSCRIPTION ACTIVATOR CAMTA"/>
    <property type="match status" value="1"/>
</dbReference>
<evidence type="ECO:0000256" key="2">
    <source>
        <dbReference type="ARBA" id="ARBA00023163"/>
    </source>
</evidence>
<dbReference type="EMBL" id="GL377579">
    <property type="protein sequence ID" value="EFJ28494.1"/>
    <property type="molecule type" value="Genomic_DNA"/>
</dbReference>
<keyword evidence="2" id="KW-0804">Transcription</keyword>
<evidence type="ECO:0000256" key="1">
    <source>
        <dbReference type="ARBA" id="ARBA00004123"/>
    </source>
</evidence>
<gene>
    <name evidence="5" type="ORF">SELMODRAFT_441201</name>
</gene>
<feature type="domain" description="CG-1" evidence="4">
    <location>
        <begin position="14"/>
        <end position="140"/>
    </location>
</feature>
<dbReference type="GO" id="GO:0005634">
    <property type="term" value="C:nucleus"/>
    <property type="evidence" value="ECO:0000318"/>
    <property type="project" value="GO_Central"/>
</dbReference>
<accession>D8RHA2</accession>